<evidence type="ECO:0000313" key="3">
    <source>
        <dbReference type="Proteomes" id="UP000503462"/>
    </source>
</evidence>
<reference evidence="2 3" key="1">
    <citation type="journal article" date="2016" name="Sci. Rep.">
        <title>Peltaster fructicola genome reveals evolution from an invasive phytopathogen to an ectophytic parasite.</title>
        <authorList>
            <person name="Xu C."/>
            <person name="Chen H."/>
            <person name="Gleason M.L."/>
            <person name="Xu J.R."/>
            <person name="Liu H."/>
            <person name="Zhang R."/>
            <person name="Sun G."/>
        </authorList>
    </citation>
    <scope>NUCLEOTIDE SEQUENCE [LARGE SCALE GENOMIC DNA]</scope>
    <source>
        <strain evidence="2 3">LNHT1506</strain>
    </source>
</reference>
<dbReference type="PANTHER" id="PTHR39596:SF2">
    <property type="entry name" value="HET DOMAIN PROTEIN (AFU_ORTHOLOGUE AFUA_1G17550)-RELATED"/>
    <property type="match status" value="1"/>
</dbReference>
<protein>
    <recommendedName>
        <fullName evidence="1">Heterokaryon incompatibility domain-containing protein</fullName>
    </recommendedName>
</protein>
<evidence type="ECO:0000259" key="1">
    <source>
        <dbReference type="Pfam" id="PF06985"/>
    </source>
</evidence>
<gene>
    <name evidence="2" type="ORF">AMS68_003841</name>
</gene>
<organism evidence="2 3">
    <name type="scientific">Peltaster fructicola</name>
    <dbReference type="NCBI Taxonomy" id="286661"/>
    <lineage>
        <taxon>Eukaryota</taxon>
        <taxon>Fungi</taxon>
        <taxon>Dikarya</taxon>
        <taxon>Ascomycota</taxon>
        <taxon>Pezizomycotina</taxon>
        <taxon>Dothideomycetes</taxon>
        <taxon>Dothideomycetes incertae sedis</taxon>
        <taxon>Peltaster</taxon>
    </lineage>
</organism>
<feature type="domain" description="Heterokaryon incompatibility" evidence="1">
    <location>
        <begin position="318"/>
        <end position="412"/>
    </location>
</feature>
<dbReference type="Pfam" id="PF06985">
    <property type="entry name" value="HET"/>
    <property type="match status" value="1"/>
</dbReference>
<keyword evidence="3" id="KW-1185">Reference proteome</keyword>
<evidence type="ECO:0000313" key="2">
    <source>
        <dbReference type="EMBL" id="QIW98323.1"/>
    </source>
</evidence>
<proteinExistence type="predicted"/>
<dbReference type="EMBL" id="CP051141">
    <property type="protein sequence ID" value="QIW98323.1"/>
    <property type="molecule type" value="Genomic_DNA"/>
</dbReference>
<name>A0A6H0XUB3_9PEZI</name>
<dbReference type="Proteomes" id="UP000503462">
    <property type="component" value="Chromosome 3"/>
</dbReference>
<accession>A0A6H0XUB3</accession>
<dbReference type="InterPro" id="IPR010730">
    <property type="entry name" value="HET"/>
</dbReference>
<dbReference type="PANTHER" id="PTHR39596">
    <property type="match status" value="1"/>
</dbReference>
<sequence length="831" mass="94613">MDHLILPKDPISFLPSVPLLCDAHDSVGYEFEQYPLTVQQGYWRRALNLPGEWSFLHQETNTPSSTKDLESFLQSWLYFCLIRNMLTPFGLYEVNDYIRRNGEQYFIRSDILPARLQSWLDAVRQLDSDSSALCAIRMNSYLQMFYIAMQAISCHLGSTSPFDTALRASLEVLMELLSDAVHDIGDPDTRNTYAYPIVLTDAEKNSMMQHGWCPFEIANAETTYSHISTRSFIKNMKKPGLPQEHQKCTTLECFAVKIDERYKPSHVDNACNCQCMGPDQAKVQECLQNGSYPVLSITGSTIETVAVETISYTSDIQYVALSHVWADGLGSPDATILPRCQLLRLKALVNGLRGQQFTHWIDKAQEIEETYTESRILYLWCDTLCCPVDDLKRLALEKMWEVYHSAAYVLVLERSLEAFNYDTIGAVEAMLRIATSRWCYRGWTMQEAGLGTKLVIKFRNSIVDMREIWSSIQQHYAAGRAQRMLCLDANRSCLALRTWFRQRADGWQNSYMGDVVANFQMRRLSNDSDEPLCLAAIFELDVPLVVRTPVHERMKMVWQLLSESPRGVSQSMIFNKLPRLTRPGYRWAPKRITMTDSSLGLSLGVPSDVKGTATEHGLLVNATAWKLQRHGLPAGVTSEVYEPQGNNLGMLRDLAGSWYYVIPSTDVRQDGEPFRHMLNDETKEWYVVFNANLRPAVVPRLVLTGLLAYRQRWEQGVPVLRSVVPVDVASIHPLWTRLWQLGYAEAVRLQADLQSMGAETADAFQRRALSCVLPAMDRARQSEEIMEAFRAAGHDEGQFVASFAAYVMPLLMGRYVDVIEGFPLSQQWYVD</sequence>
<dbReference type="AlphaFoldDB" id="A0A6H0XUB3"/>
<dbReference type="OrthoDB" id="2426273at2759"/>